<feature type="transmembrane region" description="Helical" evidence="1">
    <location>
        <begin position="17"/>
        <end position="40"/>
    </location>
</feature>
<sequence>MSHITTASVPTPTPGTVIVIALNVAAKVMLLVLLITAIHYPELGHLEGKGAGARAVGYPLTAFAIPAAWLVYGRHRVTFPWLVDLMVTSTCFTDTLGNRMDLYDTVRRFDDVMHFVNTGVLTAAFILLTLPPTATRGQVIERSLAFGVTAAVFWEVAEYYAFLSTSGNVDRYADTLGDIALGGIGSVAAGLLVHLAWKHQHLLKSGPQPLEAATPPPG</sequence>
<accession>A0A4U2YSA4</accession>
<keyword evidence="1" id="KW-0812">Transmembrane</keyword>
<dbReference type="OrthoDB" id="5179615at2"/>
<comment type="caution">
    <text evidence="2">The sequence shown here is derived from an EMBL/GenBank/DDBJ whole genome shotgun (WGS) entry which is preliminary data.</text>
</comment>
<feature type="transmembrane region" description="Helical" evidence="1">
    <location>
        <begin position="175"/>
        <end position="197"/>
    </location>
</feature>
<gene>
    <name evidence="2" type="ORF">FC770_02195</name>
</gene>
<feature type="transmembrane region" description="Helical" evidence="1">
    <location>
        <begin position="52"/>
        <end position="72"/>
    </location>
</feature>
<evidence type="ECO:0000313" key="3">
    <source>
        <dbReference type="Proteomes" id="UP000307808"/>
    </source>
</evidence>
<dbReference type="Pfam" id="PF09997">
    <property type="entry name" value="DUF2238"/>
    <property type="match status" value="1"/>
</dbReference>
<organism evidence="2 3">
    <name type="scientific">Nocardioides jishulii</name>
    <dbReference type="NCBI Taxonomy" id="2575440"/>
    <lineage>
        <taxon>Bacteria</taxon>
        <taxon>Bacillati</taxon>
        <taxon>Actinomycetota</taxon>
        <taxon>Actinomycetes</taxon>
        <taxon>Propionibacteriales</taxon>
        <taxon>Nocardioidaceae</taxon>
        <taxon>Nocardioides</taxon>
    </lineage>
</organism>
<reference evidence="2 3" key="1">
    <citation type="submission" date="2019-04" db="EMBL/GenBank/DDBJ databases">
        <authorList>
            <person name="Dong K."/>
        </authorList>
    </citation>
    <scope>NUCLEOTIDE SEQUENCE [LARGE SCALE GENOMIC DNA]</scope>
    <source>
        <strain evidence="3">dk3543</strain>
    </source>
</reference>
<feature type="transmembrane region" description="Helical" evidence="1">
    <location>
        <begin position="112"/>
        <end position="131"/>
    </location>
</feature>
<name>A0A4U2YSA4_9ACTN</name>
<dbReference type="Proteomes" id="UP000307808">
    <property type="component" value="Unassembled WGS sequence"/>
</dbReference>
<dbReference type="AlphaFoldDB" id="A0A4U2YSA4"/>
<feature type="transmembrane region" description="Helical" evidence="1">
    <location>
        <begin position="143"/>
        <end position="163"/>
    </location>
</feature>
<protein>
    <submittedName>
        <fullName evidence="2">Uncharacterized protein</fullName>
    </submittedName>
</protein>
<keyword evidence="1" id="KW-0472">Membrane</keyword>
<dbReference type="InterPro" id="IPR014509">
    <property type="entry name" value="YjdF-like"/>
</dbReference>
<dbReference type="RefSeq" id="WP_137064474.1">
    <property type="nucleotide sequence ID" value="NZ_CP040748.1"/>
</dbReference>
<dbReference type="EMBL" id="SZPY01000001">
    <property type="protein sequence ID" value="TKI64010.1"/>
    <property type="molecule type" value="Genomic_DNA"/>
</dbReference>
<keyword evidence="3" id="KW-1185">Reference proteome</keyword>
<evidence type="ECO:0000256" key="1">
    <source>
        <dbReference type="SAM" id="Phobius"/>
    </source>
</evidence>
<evidence type="ECO:0000313" key="2">
    <source>
        <dbReference type="EMBL" id="TKI64010.1"/>
    </source>
</evidence>
<keyword evidence="1" id="KW-1133">Transmembrane helix</keyword>
<proteinExistence type="predicted"/>